<evidence type="ECO:0000313" key="1">
    <source>
        <dbReference type="EMBL" id="WQD76196.1"/>
    </source>
</evidence>
<proteinExistence type="predicted"/>
<evidence type="ECO:0000313" key="2">
    <source>
        <dbReference type="Proteomes" id="UP001325479"/>
    </source>
</evidence>
<dbReference type="Gene3D" id="3.10.450.50">
    <property type="match status" value="1"/>
</dbReference>
<dbReference type="RefSeq" id="WP_327204991.1">
    <property type="nucleotide sequence ID" value="NZ_CP139965.1"/>
</dbReference>
<evidence type="ECO:0008006" key="3">
    <source>
        <dbReference type="Google" id="ProtNLM"/>
    </source>
</evidence>
<dbReference type="EMBL" id="CP139965">
    <property type="protein sequence ID" value="WQD76196.1"/>
    <property type="molecule type" value="Genomic_DNA"/>
</dbReference>
<keyword evidence="2" id="KW-1185">Reference proteome</keyword>
<dbReference type="InterPro" id="IPR032710">
    <property type="entry name" value="NTF2-like_dom_sf"/>
</dbReference>
<protein>
    <recommendedName>
        <fullName evidence="3">SnoaL-like domain-containing protein</fullName>
    </recommendedName>
</protein>
<gene>
    <name evidence="1" type="ORF">U0042_19030</name>
</gene>
<accession>A0ABZ0WFS8</accession>
<sequence length="211" mass="23389">MAIRSNLRGYVNTPATERYRALLEAYIDAKDNNRPQRIGDVFARDAELAFSLATENIAFPSRVAGADAIARTLVTDFGARYSQCRTYYVCDALQPRNGSIAGLPWLVVMREPEAGALRIGHGVYDWTFSPGIDGTEPRVAHFHIQIARMDVIADHDARLLAQVHERLPYPWLSPVALRDELDALRRAAPAFAFVAPFTEPAVPLASLTSPR</sequence>
<organism evidence="1 2">
    <name type="scientific">Paraburkholderia kururiensis</name>
    <dbReference type="NCBI Taxonomy" id="984307"/>
    <lineage>
        <taxon>Bacteria</taxon>
        <taxon>Pseudomonadati</taxon>
        <taxon>Pseudomonadota</taxon>
        <taxon>Betaproteobacteria</taxon>
        <taxon>Burkholderiales</taxon>
        <taxon>Burkholderiaceae</taxon>
        <taxon>Paraburkholderia</taxon>
    </lineage>
</organism>
<dbReference type="Proteomes" id="UP001325479">
    <property type="component" value="Chromosome"/>
</dbReference>
<dbReference type="SUPFAM" id="SSF54427">
    <property type="entry name" value="NTF2-like"/>
    <property type="match status" value="1"/>
</dbReference>
<name>A0ABZ0WFS8_9BURK</name>
<reference evidence="1 2" key="1">
    <citation type="submission" date="2023-12" db="EMBL/GenBank/DDBJ databases">
        <title>Genome sequencing and assembly of bacterial species from a model synthetic community.</title>
        <authorList>
            <person name="Hogle S.L."/>
        </authorList>
    </citation>
    <scope>NUCLEOTIDE SEQUENCE [LARGE SCALE GENOMIC DNA]</scope>
    <source>
        <strain evidence="1 2">HAMBI 2494</strain>
    </source>
</reference>